<sequence>MPPDGGRRGPRGYFAAALRRMSAIFVAGEEQESWWDQDAYVIICHLFDEKFQIRRGPVIELRRCGGEMDEERRGRESQRQR</sequence>
<organism evidence="1 2">
    <name type="scientific">Liquidambar formosana</name>
    <name type="common">Formosan gum</name>
    <dbReference type="NCBI Taxonomy" id="63359"/>
    <lineage>
        <taxon>Eukaryota</taxon>
        <taxon>Viridiplantae</taxon>
        <taxon>Streptophyta</taxon>
        <taxon>Embryophyta</taxon>
        <taxon>Tracheophyta</taxon>
        <taxon>Spermatophyta</taxon>
        <taxon>Magnoliopsida</taxon>
        <taxon>eudicotyledons</taxon>
        <taxon>Gunneridae</taxon>
        <taxon>Pentapetalae</taxon>
        <taxon>Saxifragales</taxon>
        <taxon>Altingiaceae</taxon>
        <taxon>Liquidambar</taxon>
    </lineage>
</organism>
<gene>
    <name evidence="1" type="ORF">L1049_009447</name>
</gene>
<evidence type="ECO:0000313" key="1">
    <source>
        <dbReference type="EMBL" id="KAK9291259.1"/>
    </source>
</evidence>
<evidence type="ECO:0000313" key="2">
    <source>
        <dbReference type="Proteomes" id="UP001415857"/>
    </source>
</evidence>
<dbReference type="AlphaFoldDB" id="A0AAP0SC83"/>
<proteinExistence type="predicted"/>
<keyword evidence="2" id="KW-1185">Reference proteome</keyword>
<reference evidence="1 2" key="1">
    <citation type="journal article" date="2024" name="Plant J.">
        <title>Genome sequences and population genomics reveal climatic adaptation and genomic divergence between two closely related sweetgum species.</title>
        <authorList>
            <person name="Xu W.Q."/>
            <person name="Ren C.Q."/>
            <person name="Zhang X.Y."/>
            <person name="Comes H.P."/>
            <person name="Liu X.H."/>
            <person name="Li Y.G."/>
            <person name="Kettle C.J."/>
            <person name="Jalonen R."/>
            <person name="Gaisberger H."/>
            <person name="Ma Y.Z."/>
            <person name="Qiu Y.X."/>
        </authorList>
    </citation>
    <scope>NUCLEOTIDE SEQUENCE [LARGE SCALE GENOMIC DNA]</scope>
    <source>
        <strain evidence="1">Hangzhou</strain>
    </source>
</reference>
<comment type="caution">
    <text evidence="1">The sequence shown here is derived from an EMBL/GenBank/DDBJ whole genome shotgun (WGS) entry which is preliminary data.</text>
</comment>
<dbReference type="EMBL" id="JBBPBK010000002">
    <property type="protein sequence ID" value="KAK9291259.1"/>
    <property type="molecule type" value="Genomic_DNA"/>
</dbReference>
<name>A0AAP0SC83_LIQFO</name>
<protein>
    <submittedName>
        <fullName evidence="1">Uncharacterized protein</fullName>
    </submittedName>
</protein>
<accession>A0AAP0SC83</accession>
<dbReference type="Proteomes" id="UP001415857">
    <property type="component" value="Unassembled WGS sequence"/>
</dbReference>